<protein>
    <submittedName>
        <fullName evidence="1">Uncharacterized protein</fullName>
    </submittedName>
</protein>
<evidence type="ECO:0000313" key="1">
    <source>
        <dbReference type="EMBL" id="KAK9265931.1"/>
    </source>
</evidence>
<sequence>MEGQLPLDCDQQQHPYVHCCKQESPRVCSVSLFSADHLLQLRKEGYVPQLYLPMHLKSKDTVKRLDLHLLDYIWLSFLVEIPSIVDFSLSRNK</sequence>
<organism evidence="1 2">
    <name type="scientific">Liquidambar formosana</name>
    <name type="common">Formosan gum</name>
    <dbReference type="NCBI Taxonomy" id="63359"/>
    <lineage>
        <taxon>Eukaryota</taxon>
        <taxon>Viridiplantae</taxon>
        <taxon>Streptophyta</taxon>
        <taxon>Embryophyta</taxon>
        <taxon>Tracheophyta</taxon>
        <taxon>Spermatophyta</taxon>
        <taxon>Magnoliopsida</taxon>
        <taxon>eudicotyledons</taxon>
        <taxon>Gunneridae</taxon>
        <taxon>Pentapetalae</taxon>
        <taxon>Saxifragales</taxon>
        <taxon>Altingiaceae</taxon>
        <taxon>Liquidambar</taxon>
    </lineage>
</organism>
<evidence type="ECO:0000313" key="2">
    <source>
        <dbReference type="Proteomes" id="UP001415857"/>
    </source>
</evidence>
<reference evidence="1 2" key="1">
    <citation type="journal article" date="2024" name="Plant J.">
        <title>Genome sequences and population genomics reveal climatic adaptation and genomic divergence between two closely related sweetgum species.</title>
        <authorList>
            <person name="Xu W.Q."/>
            <person name="Ren C.Q."/>
            <person name="Zhang X.Y."/>
            <person name="Comes H.P."/>
            <person name="Liu X.H."/>
            <person name="Li Y.G."/>
            <person name="Kettle C.J."/>
            <person name="Jalonen R."/>
            <person name="Gaisberger H."/>
            <person name="Ma Y.Z."/>
            <person name="Qiu Y.X."/>
        </authorList>
    </citation>
    <scope>NUCLEOTIDE SEQUENCE [LARGE SCALE GENOMIC DNA]</scope>
    <source>
        <strain evidence="1">Hangzhou</strain>
    </source>
</reference>
<comment type="caution">
    <text evidence="1">The sequence shown here is derived from an EMBL/GenBank/DDBJ whole genome shotgun (WGS) entry which is preliminary data.</text>
</comment>
<dbReference type="EMBL" id="JBBPBK010000274">
    <property type="protein sequence ID" value="KAK9265931.1"/>
    <property type="molecule type" value="Genomic_DNA"/>
</dbReference>
<gene>
    <name evidence="1" type="ORF">L1049_021448</name>
</gene>
<dbReference type="Proteomes" id="UP001415857">
    <property type="component" value="Unassembled WGS sequence"/>
</dbReference>
<name>A0AAP0N4X0_LIQFO</name>
<proteinExistence type="predicted"/>
<keyword evidence="2" id="KW-1185">Reference proteome</keyword>
<dbReference type="AlphaFoldDB" id="A0AAP0N4X0"/>
<accession>A0AAP0N4X0</accession>